<dbReference type="CDD" id="cd12148">
    <property type="entry name" value="fungal_TF_MHR"/>
    <property type="match status" value="1"/>
</dbReference>
<feature type="compositionally biased region" description="Basic and acidic residues" evidence="6">
    <location>
        <begin position="1"/>
        <end position="16"/>
    </location>
</feature>
<dbReference type="Pfam" id="PF04082">
    <property type="entry name" value="Fungal_trans"/>
    <property type="match status" value="1"/>
</dbReference>
<dbReference type="Proteomes" id="UP001629113">
    <property type="component" value="Unassembled WGS sequence"/>
</dbReference>
<evidence type="ECO:0000256" key="4">
    <source>
        <dbReference type="ARBA" id="ARBA00023163"/>
    </source>
</evidence>
<feature type="compositionally biased region" description="Polar residues" evidence="6">
    <location>
        <begin position="17"/>
        <end position="27"/>
    </location>
</feature>
<keyword evidence="5" id="KW-0539">Nucleus</keyword>
<feature type="region of interest" description="Disordered" evidence="6">
    <location>
        <begin position="1"/>
        <end position="27"/>
    </location>
</feature>
<dbReference type="Pfam" id="PF00172">
    <property type="entry name" value="Zn_clus"/>
    <property type="match status" value="1"/>
</dbReference>
<keyword evidence="7" id="KW-0812">Transmembrane</keyword>
<dbReference type="SUPFAM" id="SSF57701">
    <property type="entry name" value="Zn2/Cys6 DNA-binding domain"/>
    <property type="match status" value="1"/>
</dbReference>
<keyword evidence="7" id="KW-0472">Membrane</keyword>
<gene>
    <name evidence="9" type="ORF">PVAG01_09953</name>
</gene>
<keyword evidence="4" id="KW-0804">Transcription</keyword>
<evidence type="ECO:0000256" key="6">
    <source>
        <dbReference type="SAM" id="MobiDB-lite"/>
    </source>
</evidence>
<feature type="transmembrane region" description="Helical" evidence="7">
    <location>
        <begin position="556"/>
        <end position="577"/>
    </location>
</feature>
<sequence>MDHDHDKSQSPDDSRSPTHSRTNSEALTTSAKHKACDTCKRRKIRCSGSSPCHHCQRNDAPCHYTSSRGKLAIVERRLAKSQRRVELLEKAFKKFVPHIDLSYALHSIETGISPENATDGRIAAAGSGNVDTSNQLDIATPLLPVEYDLEKADTLEWDESSNVESLADGIGSLSVDPKGFGYMGPQSGNALLRYLQSIANFFPVDDGTRLWDDNIKSPKLTGPPDRSASQYCIDWYFKHFHPAYPILHEGFFRAQVMGAIPKPKDGSWPLLLNTVLAIGAFAGPESSKHTDDYFFEKARESLSVNLLRRGTLPLVQAFALLANYLQKRGMPNTGFTFLGIATHMALGIGLHREFSQESLSAFTMEVRRRVWWTLYIFDSGSRLTFGRPSMLLGGVNIQRPSNLHDYDLSVDNDKLAPPNNHPTVVSSLIWQSNLADISNTVNAKLLERRLPDENIILSLDTRVQSWWQDLPSYFHEDSSGTEQSWFEIPRMVLLWRSWHLRIVMTRPFLLNVVRNRRPLDVSNSDKAVARCIHSAQECVLSITMCYNRDQTLPGALVWYATYWLVTAVFVLVTCLVYDPYHSLSFDWRQQVGNAKLALESMAHIEPLAKRAAVILEKIIGLVPQSPDSTLFTYNEPTRMGIADIWAQSWLNPLPDDQNLPALEQMQLPAWDNSHFLDGPDTS</sequence>
<reference evidence="9 10" key="1">
    <citation type="submission" date="2024-06" db="EMBL/GenBank/DDBJ databases">
        <title>Complete genome of Phlyctema vagabunda strain 19-DSS-EL-015.</title>
        <authorList>
            <person name="Fiorenzani C."/>
        </authorList>
    </citation>
    <scope>NUCLEOTIDE SEQUENCE [LARGE SCALE GENOMIC DNA]</scope>
    <source>
        <strain evidence="9 10">19-DSS-EL-015</strain>
    </source>
</reference>
<evidence type="ECO:0000313" key="10">
    <source>
        <dbReference type="Proteomes" id="UP001629113"/>
    </source>
</evidence>
<dbReference type="SMART" id="SM00066">
    <property type="entry name" value="GAL4"/>
    <property type="match status" value="1"/>
</dbReference>
<name>A0ABR4P4Y3_9HELO</name>
<dbReference type="EMBL" id="JBFCZG010000009">
    <property type="protein sequence ID" value="KAL3418237.1"/>
    <property type="molecule type" value="Genomic_DNA"/>
</dbReference>
<dbReference type="SMART" id="SM00906">
    <property type="entry name" value="Fungal_trans"/>
    <property type="match status" value="1"/>
</dbReference>
<keyword evidence="2" id="KW-0805">Transcription regulation</keyword>
<dbReference type="PROSITE" id="PS50048">
    <property type="entry name" value="ZN2_CY6_FUNGAL_2"/>
    <property type="match status" value="1"/>
</dbReference>
<feature type="domain" description="Zn(2)-C6 fungal-type" evidence="8">
    <location>
        <begin position="35"/>
        <end position="64"/>
    </location>
</feature>
<dbReference type="Gene3D" id="4.10.240.10">
    <property type="entry name" value="Zn(2)-C6 fungal-type DNA-binding domain"/>
    <property type="match status" value="1"/>
</dbReference>
<keyword evidence="10" id="KW-1185">Reference proteome</keyword>
<organism evidence="9 10">
    <name type="scientific">Phlyctema vagabunda</name>
    <dbReference type="NCBI Taxonomy" id="108571"/>
    <lineage>
        <taxon>Eukaryota</taxon>
        <taxon>Fungi</taxon>
        <taxon>Dikarya</taxon>
        <taxon>Ascomycota</taxon>
        <taxon>Pezizomycotina</taxon>
        <taxon>Leotiomycetes</taxon>
        <taxon>Helotiales</taxon>
        <taxon>Dermateaceae</taxon>
        <taxon>Phlyctema</taxon>
    </lineage>
</organism>
<evidence type="ECO:0000256" key="2">
    <source>
        <dbReference type="ARBA" id="ARBA00023015"/>
    </source>
</evidence>
<dbReference type="InterPro" id="IPR007219">
    <property type="entry name" value="XnlR_reg_dom"/>
</dbReference>
<evidence type="ECO:0000259" key="8">
    <source>
        <dbReference type="PROSITE" id="PS50048"/>
    </source>
</evidence>
<dbReference type="PROSITE" id="PS00463">
    <property type="entry name" value="ZN2_CY6_FUNGAL_1"/>
    <property type="match status" value="1"/>
</dbReference>
<evidence type="ECO:0000313" key="9">
    <source>
        <dbReference type="EMBL" id="KAL3418237.1"/>
    </source>
</evidence>
<dbReference type="PANTHER" id="PTHR47424">
    <property type="entry name" value="REGULATORY PROTEIN GAL4"/>
    <property type="match status" value="1"/>
</dbReference>
<accession>A0ABR4P4Y3</accession>
<evidence type="ECO:0000256" key="1">
    <source>
        <dbReference type="ARBA" id="ARBA00022723"/>
    </source>
</evidence>
<dbReference type="InterPro" id="IPR051127">
    <property type="entry name" value="Fungal_SecMet_Regulators"/>
</dbReference>
<evidence type="ECO:0000256" key="3">
    <source>
        <dbReference type="ARBA" id="ARBA00023125"/>
    </source>
</evidence>
<keyword evidence="3" id="KW-0238">DNA-binding</keyword>
<keyword evidence="1" id="KW-0479">Metal-binding</keyword>
<comment type="caution">
    <text evidence="9">The sequence shown here is derived from an EMBL/GenBank/DDBJ whole genome shotgun (WGS) entry which is preliminary data.</text>
</comment>
<evidence type="ECO:0000256" key="7">
    <source>
        <dbReference type="SAM" id="Phobius"/>
    </source>
</evidence>
<dbReference type="InterPro" id="IPR036864">
    <property type="entry name" value="Zn2-C6_fun-type_DNA-bd_sf"/>
</dbReference>
<keyword evidence="7" id="KW-1133">Transmembrane helix</keyword>
<dbReference type="CDD" id="cd00067">
    <property type="entry name" value="GAL4"/>
    <property type="match status" value="1"/>
</dbReference>
<dbReference type="PANTHER" id="PTHR47424:SF3">
    <property type="entry name" value="REGULATORY PROTEIN GAL4"/>
    <property type="match status" value="1"/>
</dbReference>
<evidence type="ECO:0000256" key="5">
    <source>
        <dbReference type="ARBA" id="ARBA00023242"/>
    </source>
</evidence>
<dbReference type="InterPro" id="IPR001138">
    <property type="entry name" value="Zn2Cys6_DnaBD"/>
</dbReference>
<protein>
    <submittedName>
        <fullName evidence="9">Fungal specific transcription factor domain-containing protein</fullName>
    </submittedName>
</protein>
<proteinExistence type="predicted"/>